<evidence type="ECO:0000256" key="4">
    <source>
        <dbReference type="ARBA" id="ARBA00023125"/>
    </source>
</evidence>
<feature type="compositionally biased region" description="Basic residues" evidence="7">
    <location>
        <begin position="152"/>
        <end position="175"/>
    </location>
</feature>
<proteinExistence type="inferred from homology"/>
<gene>
    <name evidence="9" type="ORF">IFM89_025452</name>
</gene>
<dbReference type="PRINTS" id="PR00624">
    <property type="entry name" value="HISTONEH5"/>
</dbReference>
<dbReference type="GO" id="GO:0003690">
    <property type="term" value="F:double-stranded DNA binding"/>
    <property type="evidence" value="ECO:0007669"/>
    <property type="project" value="TreeGrafter"/>
</dbReference>
<evidence type="ECO:0000259" key="8">
    <source>
        <dbReference type="PROSITE" id="PS51504"/>
    </source>
</evidence>
<dbReference type="SMART" id="SM00526">
    <property type="entry name" value="H15"/>
    <property type="match status" value="1"/>
</dbReference>
<dbReference type="Pfam" id="PF00538">
    <property type="entry name" value="Linker_histone"/>
    <property type="match status" value="1"/>
</dbReference>
<reference evidence="9 10" key="1">
    <citation type="submission" date="2020-10" db="EMBL/GenBank/DDBJ databases">
        <title>The Coptis chinensis genome and diversification of protoberbering-type alkaloids.</title>
        <authorList>
            <person name="Wang B."/>
            <person name="Shu S."/>
            <person name="Song C."/>
            <person name="Liu Y."/>
        </authorList>
    </citation>
    <scope>NUCLEOTIDE SEQUENCE [LARGE SCALE GENOMIC DNA]</scope>
    <source>
        <strain evidence="9">HL-2020</strain>
        <tissue evidence="9">Leaf</tissue>
    </source>
</reference>
<dbReference type="GO" id="GO:0006334">
    <property type="term" value="P:nucleosome assembly"/>
    <property type="evidence" value="ECO:0007669"/>
    <property type="project" value="InterPro"/>
</dbReference>
<organism evidence="9 10">
    <name type="scientific">Coptis chinensis</name>
    <dbReference type="NCBI Taxonomy" id="261450"/>
    <lineage>
        <taxon>Eukaryota</taxon>
        <taxon>Viridiplantae</taxon>
        <taxon>Streptophyta</taxon>
        <taxon>Embryophyta</taxon>
        <taxon>Tracheophyta</taxon>
        <taxon>Spermatophyta</taxon>
        <taxon>Magnoliopsida</taxon>
        <taxon>Ranunculales</taxon>
        <taxon>Ranunculaceae</taxon>
        <taxon>Coptidoideae</taxon>
        <taxon>Coptis</taxon>
    </lineage>
</organism>
<feature type="region of interest" description="Disordered" evidence="7">
    <location>
        <begin position="122"/>
        <end position="175"/>
    </location>
</feature>
<dbReference type="InterPro" id="IPR036390">
    <property type="entry name" value="WH_DNA-bd_sf"/>
</dbReference>
<dbReference type="OrthoDB" id="1110759at2759"/>
<accession>A0A835IH67</accession>
<feature type="compositionally biased region" description="Basic and acidic residues" evidence="7">
    <location>
        <begin position="129"/>
        <end position="142"/>
    </location>
</feature>
<keyword evidence="10" id="KW-1185">Reference proteome</keyword>
<dbReference type="EMBL" id="JADFTS010000003">
    <property type="protein sequence ID" value="KAF9615643.1"/>
    <property type="molecule type" value="Genomic_DNA"/>
</dbReference>
<dbReference type="PROSITE" id="PS51504">
    <property type="entry name" value="H15"/>
    <property type="match status" value="1"/>
</dbReference>
<comment type="similarity">
    <text evidence="6">Belongs to the histone H1/H5 family.</text>
</comment>
<dbReference type="GO" id="GO:0031492">
    <property type="term" value="F:nucleosomal DNA binding"/>
    <property type="evidence" value="ECO:0007669"/>
    <property type="project" value="TreeGrafter"/>
</dbReference>
<evidence type="ECO:0000256" key="1">
    <source>
        <dbReference type="ARBA" id="ARBA00004123"/>
    </source>
</evidence>
<dbReference type="Proteomes" id="UP000631114">
    <property type="component" value="Unassembled WGS sequence"/>
</dbReference>
<keyword evidence="3 6" id="KW-0158">Chromosome</keyword>
<dbReference type="PANTHER" id="PTHR11467">
    <property type="entry name" value="HISTONE H1"/>
    <property type="match status" value="1"/>
</dbReference>
<dbReference type="GO" id="GO:0005634">
    <property type="term" value="C:nucleus"/>
    <property type="evidence" value="ECO:0007669"/>
    <property type="project" value="UniProtKB-SubCell"/>
</dbReference>
<dbReference type="Gene3D" id="1.10.10.10">
    <property type="entry name" value="Winged helix-like DNA-binding domain superfamily/Winged helix DNA-binding domain"/>
    <property type="match status" value="1"/>
</dbReference>
<keyword evidence="4 6" id="KW-0238">DNA-binding</keyword>
<sequence>MIKEALMALKERTGSSPYAIAKYVEENHKDILSENFKKILTTQLKNNIAKGKLIKIKASYKLSEQEGKKEKASKSEKKADPAKKKALKTDKKTEPAKENKISKPARRNPRMLTAASVAFVVALNPPQPPKEKKVVKKTEKVKNIAVSPSKKVGAKKAKQPKSMKSPPKKSRKGKA</sequence>
<dbReference type="PANTHER" id="PTHR11467:SF36">
    <property type="entry name" value="HISTONE 24-RELATED"/>
    <property type="match status" value="1"/>
</dbReference>
<dbReference type="InterPro" id="IPR036388">
    <property type="entry name" value="WH-like_DNA-bd_sf"/>
</dbReference>
<dbReference type="CDD" id="cd00073">
    <property type="entry name" value="H15"/>
    <property type="match status" value="1"/>
</dbReference>
<dbReference type="GO" id="GO:0030527">
    <property type="term" value="F:structural constituent of chromatin"/>
    <property type="evidence" value="ECO:0007669"/>
    <property type="project" value="InterPro"/>
</dbReference>
<dbReference type="GO" id="GO:0000786">
    <property type="term" value="C:nucleosome"/>
    <property type="evidence" value="ECO:0007669"/>
    <property type="project" value="InterPro"/>
</dbReference>
<feature type="domain" description="H15" evidence="8">
    <location>
        <begin position="1"/>
        <end position="64"/>
    </location>
</feature>
<comment type="caution">
    <text evidence="9">The sequence shown here is derived from an EMBL/GenBank/DDBJ whole genome shotgun (WGS) entry which is preliminary data.</text>
</comment>
<keyword evidence="5 6" id="KW-0539">Nucleus</keyword>
<evidence type="ECO:0000256" key="2">
    <source>
        <dbReference type="ARBA" id="ARBA00004286"/>
    </source>
</evidence>
<dbReference type="GO" id="GO:0030261">
    <property type="term" value="P:chromosome condensation"/>
    <property type="evidence" value="ECO:0007669"/>
    <property type="project" value="TreeGrafter"/>
</dbReference>
<evidence type="ECO:0000256" key="7">
    <source>
        <dbReference type="SAM" id="MobiDB-lite"/>
    </source>
</evidence>
<dbReference type="InterPro" id="IPR005818">
    <property type="entry name" value="Histone_H1/H5_H15"/>
</dbReference>
<protein>
    <recommendedName>
        <fullName evidence="8">H15 domain-containing protein</fullName>
    </recommendedName>
</protein>
<evidence type="ECO:0000256" key="3">
    <source>
        <dbReference type="ARBA" id="ARBA00022454"/>
    </source>
</evidence>
<feature type="compositionally biased region" description="Basic and acidic residues" evidence="7">
    <location>
        <begin position="63"/>
        <end position="101"/>
    </location>
</feature>
<evidence type="ECO:0000313" key="10">
    <source>
        <dbReference type="Proteomes" id="UP000631114"/>
    </source>
</evidence>
<dbReference type="GO" id="GO:0045910">
    <property type="term" value="P:negative regulation of DNA recombination"/>
    <property type="evidence" value="ECO:0007669"/>
    <property type="project" value="TreeGrafter"/>
</dbReference>
<name>A0A835IH67_9MAGN</name>
<feature type="region of interest" description="Disordered" evidence="7">
    <location>
        <begin position="62"/>
        <end position="110"/>
    </location>
</feature>
<dbReference type="InterPro" id="IPR005819">
    <property type="entry name" value="H1/H5"/>
</dbReference>
<evidence type="ECO:0000256" key="5">
    <source>
        <dbReference type="ARBA" id="ARBA00023242"/>
    </source>
</evidence>
<comment type="subcellular location">
    <subcellularLocation>
        <location evidence="2">Chromosome</location>
    </subcellularLocation>
    <subcellularLocation>
        <location evidence="1 6">Nucleus</location>
    </subcellularLocation>
</comment>
<evidence type="ECO:0000256" key="6">
    <source>
        <dbReference type="RuleBase" id="RU003894"/>
    </source>
</evidence>
<dbReference type="SUPFAM" id="SSF46785">
    <property type="entry name" value="Winged helix' DNA-binding domain"/>
    <property type="match status" value="1"/>
</dbReference>
<dbReference type="AlphaFoldDB" id="A0A835IH67"/>
<evidence type="ECO:0000313" key="9">
    <source>
        <dbReference type="EMBL" id="KAF9615643.1"/>
    </source>
</evidence>